<sequence>MNSEFKIDIFVVTTSGPFVKDEQGNRYKIENNIIFDSKNNEIRELALEEAEFLKQMEEYYQTNWPIYCGQYVISRPIEMLGKRN</sequence>
<dbReference type="EMBL" id="CP131062">
    <property type="protein sequence ID" value="WNY28921.1"/>
    <property type="molecule type" value="Genomic_DNA"/>
</dbReference>
<dbReference type="KEGG" id="mees:MmiEs2_11340"/>
<organism evidence="1 2">
    <name type="scientific">Methanimicrococcus stummii</name>
    <dbReference type="NCBI Taxonomy" id="3028294"/>
    <lineage>
        <taxon>Archaea</taxon>
        <taxon>Methanobacteriati</taxon>
        <taxon>Methanobacteriota</taxon>
        <taxon>Stenosarchaea group</taxon>
        <taxon>Methanomicrobia</taxon>
        <taxon>Methanosarcinales</taxon>
        <taxon>Methanosarcinaceae</taxon>
        <taxon>Methanimicrococcus</taxon>
    </lineage>
</organism>
<dbReference type="RefSeq" id="WP_316558928.1">
    <property type="nucleotide sequence ID" value="NZ_CP131062.1"/>
</dbReference>
<protein>
    <submittedName>
        <fullName evidence="1">Uncharacterized protein</fullName>
    </submittedName>
</protein>
<name>A0AA96VIG8_9EURY</name>
<accession>A0AA96VIG8</accession>
<dbReference type="AlphaFoldDB" id="A0AA96VIG8"/>
<evidence type="ECO:0000313" key="2">
    <source>
        <dbReference type="Proteomes" id="UP001302662"/>
    </source>
</evidence>
<gene>
    <name evidence="1" type="ORF">MmiEs2_11340</name>
</gene>
<dbReference type="GeneID" id="85197606"/>
<proteinExistence type="predicted"/>
<reference evidence="1 2" key="1">
    <citation type="submission" date="2023-07" db="EMBL/GenBank/DDBJ databases">
        <title>Closed genome sequence of Methanimicrococcus sp. Es2.</title>
        <authorList>
            <person name="Protasov E."/>
            <person name="Platt K."/>
            <person name="Reeh H."/>
            <person name="Poehlein A."/>
            <person name="Daniel R."/>
            <person name="Brune A."/>
        </authorList>
    </citation>
    <scope>NUCLEOTIDE SEQUENCE [LARGE SCALE GENOMIC DNA]</scope>
    <source>
        <strain evidence="1 2">Es2</strain>
    </source>
</reference>
<dbReference type="Proteomes" id="UP001302662">
    <property type="component" value="Chromosome"/>
</dbReference>
<keyword evidence="2" id="KW-1185">Reference proteome</keyword>
<evidence type="ECO:0000313" key="1">
    <source>
        <dbReference type="EMBL" id="WNY28921.1"/>
    </source>
</evidence>